<keyword evidence="3" id="KW-1185">Reference proteome</keyword>
<accession>A0A149PTK9</accession>
<evidence type="ECO:0000259" key="1">
    <source>
        <dbReference type="Pfam" id="PF16998"/>
    </source>
</evidence>
<sequence>MPLHVRARASILLIAGIVVLGEAGTAFAANLGFLRNTPITLMRQRDLQVLNDAARVALDTKKDGESLDWNNQAARNPVRIEGTITPHDTVKDGDRTCRKITLTAVARGQSQSWTPTVCREGSGQWDLQRQ</sequence>
<dbReference type="AlphaFoldDB" id="A0A149PTK9"/>
<feature type="domain" description="Surface antigen" evidence="1">
    <location>
        <begin position="32"/>
        <end position="128"/>
    </location>
</feature>
<reference evidence="2 3" key="1">
    <citation type="journal article" date="2015" name="Int. J. Syst. Evol. Microbiol.">
        <title>Burkholderia monticola sp. nov., isolated from mountain soil.</title>
        <authorList>
            <person name="Baek I."/>
            <person name="Seo B."/>
            <person name="Lee I."/>
            <person name="Yi H."/>
            <person name="Chun J."/>
        </authorList>
    </citation>
    <scope>NUCLEOTIDE SEQUENCE [LARGE SCALE GENOMIC DNA]</scope>
    <source>
        <strain evidence="2 3">JC2948</strain>
    </source>
</reference>
<protein>
    <recommendedName>
        <fullName evidence="1">Surface antigen domain-containing protein</fullName>
    </recommendedName>
</protein>
<dbReference type="InterPro" id="IPR032635">
    <property type="entry name" value="Anti_2"/>
</dbReference>
<proteinExistence type="predicted"/>
<dbReference type="EMBL" id="LRBG01000009">
    <property type="protein sequence ID" value="KXU88362.1"/>
    <property type="molecule type" value="Genomic_DNA"/>
</dbReference>
<organism evidence="2 3">
    <name type="scientific">Paraburkholderia monticola</name>
    <dbReference type="NCBI Taxonomy" id="1399968"/>
    <lineage>
        <taxon>Bacteria</taxon>
        <taxon>Pseudomonadati</taxon>
        <taxon>Pseudomonadota</taxon>
        <taxon>Betaproteobacteria</taxon>
        <taxon>Burkholderiales</taxon>
        <taxon>Burkholderiaceae</taxon>
        <taxon>Paraburkholderia</taxon>
    </lineage>
</organism>
<name>A0A149PTK9_9BURK</name>
<dbReference type="Pfam" id="PF16998">
    <property type="entry name" value="17kDa_Anti_2"/>
    <property type="match status" value="1"/>
</dbReference>
<dbReference type="RefSeq" id="WP_062128266.1">
    <property type="nucleotide sequence ID" value="NZ_LRBG01000009.1"/>
</dbReference>
<evidence type="ECO:0000313" key="3">
    <source>
        <dbReference type="Proteomes" id="UP000075613"/>
    </source>
</evidence>
<comment type="caution">
    <text evidence="2">The sequence shown here is derived from an EMBL/GenBank/DDBJ whole genome shotgun (WGS) entry which is preliminary data.</text>
</comment>
<gene>
    <name evidence="2" type="ORF">CI15_12740</name>
</gene>
<dbReference type="OrthoDB" id="8775956at2"/>
<dbReference type="Proteomes" id="UP000075613">
    <property type="component" value="Unassembled WGS sequence"/>
</dbReference>
<evidence type="ECO:0000313" key="2">
    <source>
        <dbReference type="EMBL" id="KXU88362.1"/>
    </source>
</evidence>